<gene>
    <name evidence="6" type="primary">LOC111086211</name>
</gene>
<dbReference type="Pfam" id="PF00024">
    <property type="entry name" value="PAN_1"/>
    <property type="match status" value="2"/>
</dbReference>
<evidence type="ECO:0000256" key="2">
    <source>
        <dbReference type="SAM" id="SignalP"/>
    </source>
</evidence>
<keyword evidence="2" id="KW-0732">Signal</keyword>
<dbReference type="SMART" id="SM00181">
    <property type="entry name" value="EGF"/>
    <property type="match status" value="1"/>
</dbReference>
<dbReference type="Pfam" id="PF00008">
    <property type="entry name" value="EGF"/>
    <property type="match status" value="1"/>
</dbReference>
<evidence type="ECO:0000259" key="3">
    <source>
        <dbReference type="PROSITE" id="PS50026"/>
    </source>
</evidence>
<evidence type="ECO:0000259" key="4">
    <source>
        <dbReference type="PROSITE" id="PS50948"/>
    </source>
</evidence>
<dbReference type="GeneID" id="111086211"/>
<keyword evidence="1" id="KW-1015">Disulfide bond</keyword>
<feature type="chain" id="PRO_5045553163" evidence="2">
    <location>
        <begin position="16"/>
        <end position="223"/>
    </location>
</feature>
<name>A0ABM1SJQ8_LIMPO</name>
<proteinExistence type="predicted"/>
<dbReference type="InterPro" id="IPR003609">
    <property type="entry name" value="Pan_app"/>
</dbReference>
<evidence type="ECO:0000313" key="5">
    <source>
        <dbReference type="Proteomes" id="UP000694941"/>
    </source>
</evidence>
<dbReference type="RefSeq" id="XP_022243864.1">
    <property type="nucleotide sequence ID" value="XM_022388156.1"/>
</dbReference>
<dbReference type="Proteomes" id="UP000694941">
    <property type="component" value="Unplaced"/>
</dbReference>
<protein>
    <submittedName>
        <fullName evidence="6">Venom prothrombin activator trocarin-D-like</fullName>
    </submittedName>
</protein>
<organism evidence="5 6">
    <name type="scientific">Limulus polyphemus</name>
    <name type="common">Atlantic horseshoe crab</name>
    <dbReference type="NCBI Taxonomy" id="6850"/>
    <lineage>
        <taxon>Eukaryota</taxon>
        <taxon>Metazoa</taxon>
        <taxon>Ecdysozoa</taxon>
        <taxon>Arthropoda</taxon>
        <taxon>Chelicerata</taxon>
        <taxon>Merostomata</taxon>
        <taxon>Xiphosura</taxon>
        <taxon>Limulidae</taxon>
        <taxon>Limulus</taxon>
    </lineage>
</organism>
<comment type="caution">
    <text evidence="1">Lacks conserved residue(s) required for the propagation of feature annotation.</text>
</comment>
<evidence type="ECO:0000256" key="1">
    <source>
        <dbReference type="PROSITE-ProRule" id="PRU00076"/>
    </source>
</evidence>
<dbReference type="Gene3D" id="2.10.25.10">
    <property type="entry name" value="Laminin"/>
    <property type="match status" value="1"/>
</dbReference>
<evidence type="ECO:0000313" key="6">
    <source>
        <dbReference type="RefSeq" id="XP_022243864.1"/>
    </source>
</evidence>
<feature type="domain" description="EGF-like" evidence="3">
    <location>
        <begin position="97"/>
        <end position="141"/>
    </location>
</feature>
<feature type="domain" description="Apple" evidence="4">
    <location>
        <begin position="140"/>
        <end position="223"/>
    </location>
</feature>
<keyword evidence="5" id="KW-1185">Reference proteome</keyword>
<reference evidence="6" key="1">
    <citation type="submission" date="2025-08" db="UniProtKB">
        <authorList>
            <consortium name="RefSeq"/>
        </authorList>
    </citation>
    <scope>IDENTIFICATION</scope>
    <source>
        <tissue evidence="6">Muscle</tissue>
    </source>
</reference>
<dbReference type="PROSITE" id="PS50026">
    <property type="entry name" value="EGF_3"/>
    <property type="match status" value="1"/>
</dbReference>
<dbReference type="SUPFAM" id="SSF57414">
    <property type="entry name" value="Hairpin loop containing domain-like"/>
    <property type="match status" value="2"/>
</dbReference>
<accession>A0ABM1SJQ8</accession>
<feature type="signal peptide" evidence="2">
    <location>
        <begin position="1"/>
        <end position="15"/>
    </location>
</feature>
<dbReference type="InterPro" id="IPR000742">
    <property type="entry name" value="EGF"/>
</dbReference>
<keyword evidence="1" id="KW-0245">EGF-like domain</keyword>
<sequence>MKFVILVFISVLVSSEKVTFLRFRKFKNIAVDHKPNNPVLTELKTTDRNDCLVACAKEEQCGAINHRPNGSECDLLPKLYEDMSLFSHFPGNNVYVKLLKCSDRPCQNGGTCEDITPSIRNGTFRQHICSCPPEYCGLDCEKMSYVAIRDTDLKAKLIIEGKSALTLEECFIFCQDVSSACRSAGFDEERKYCYLYFFVENEIINETLVEKFGFTYIRPVDEC</sequence>
<dbReference type="PROSITE" id="PS00022">
    <property type="entry name" value="EGF_1"/>
    <property type="match status" value="1"/>
</dbReference>
<dbReference type="SUPFAM" id="SSF57196">
    <property type="entry name" value="EGF/Laminin"/>
    <property type="match status" value="1"/>
</dbReference>
<feature type="disulfide bond" evidence="1">
    <location>
        <begin position="131"/>
        <end position="140"/>
    </location>
</feature>
<dbReference type="PROSITE" id="PS50948">
    <property type="entry name" value="PAN"/>
    <property type="match status" value="1"/>
</dbReference>
<dbReference type="SMART" id="SM00473">
    <property type="entry name" value="PAN_AP"/>
    <property type="match status" value="2"/>
</dbReference>
<dbReference type="CDD" id="cd00054">
    <property type="entry name" value="EGF_CA"/>
    <property type="match status" value="1"/>
</dbReference>